<evidence type="ECO:0000256" key="5">
    <source>
        <dbReference type="ARBA" id="ARBA00022692"/>
    </source>
</evidence>
<dbReference type="GO" id="GO:0005886">
    <property type="term" value="C:plasma membrane"/>
    <property type="evidence" value="ECO:0007669"/>
    <property type="project" value="UniProtKB-SubCell"/>
</dbReference>
<keyword evidence="7 16" id="KW-1133">Transmembrane helix</keyword>
<evidence type="ECO:0000256" key="6">
    <source>
        <dbReference type="ARBA" id="ARBA00022847"/>
    </source>
</evidence>
<feature type="transmembrane region" description="Helical" evidence="16">
    <location>
        <begin position="191"/>
        <end position="208"/>
    </location>
</feature>
<feature type="transmembrane region" description="Helical" evidence="16">
    <location>
        <begin position="328"/>
        <end position="353"/>
    </location>
</feature>
<evidence type="ECO:0000256" key="7">
    <source>
        <dbReference type="ARBA" id="ARBA00022989"/>
    </source>
</evidence>
<dbReference type="NCBIfam" id="TIGR02121">
    <property type="entry name" value="Na_Pro_sym"/>
    <property type="match status" value="1"/>
</dbReference>
<keyword evidence="5 16" id="KW-0812">Transmembrane</keyword>
<evidence type="ECO:0000313" key="18">
    <source>
        <dbReference type="Proteomes" id="UP000001302"/>
    </source>
</evidence>
<reference evidence="18" key="1">
    <citation type="submission" date="2010-08" db="EMBL/GenBank/DDBJ databases">
        <title>Genome sequence of Parvularcula bermudensis HTCC2503.</title>
        <authorList>
            <person name="Kang D.-M."/>
            <person name="Oh H.-M."/>
            <person name="Cho J.-C."/>
        </authorList>
    </citation>
    <scope>NUCLEOTIDE SEQUENCE [LARGE SCALE GENOMIC DNA]</scope>
    <source>
        <strain evidence="18">ATCC BAA-594 / HTCC2503 / KCTC 12087</strain>
    </source>
</reference>
<comment type="similarity">
    <text evidence="2 15">Belongs to the sodium:solute symporter (SSF) (TC 2.A.21) family.</text>
</comment>
<keyword evidence="16" id="KW-0997">Cell inner membrane</keyword>
<feature type="transmembrane region" description="Helical" evidence="16">
    <location>
        <begin position="444"/>
        <end position="462"/>
    </location>
</feature>
<feature type="transmembrane region" description="Helical" evidence="16">
    <location>
        <begin position="418"/>
        <end position="437"/>
    </location>
</feature>
<feature type="transmembrane region" description="Helical" evidence="16">
    <location>
        <begin position="482"/>
        <end position="501"/>
    </location>
</feature>
<evidence type="ECO:0000256" key="3">
    <source>
        <dbReference type="ARBA" id="ARBA00022448"/>
    </source>
</evidence>
<dbReference type="InterPro" id="IPR018212">
    <property type="entry name" value="Na/solute_symporter_CS"/>
</dbReference>
<feature type="transmembrane region" description="Helical" evidence="16">
    <location>
        <begin position="162"/>
        <end position="184"/>
    </location>
</feature>
<protein>
    <recommendedName>
        <fullName evidence="13 16">Sodium/proline symporter</fullName>
    </recommendedName>
    <alternativeName>
        <fullName evidence="14 16">Proline permease</fullName>
    </alternativeName>
</protein>
<keyword evidence="9 16" id="KW-0406">Ion transport</keyword>
<evidence type="ECO:0000256" key="16">
    <source>
        <dbReference type="RuleBase" id="RU366012"/>
    </source>
</evidence>
<dbReference type="HOGENOM" id="CLU_018808_15_2_5"/>
<feature type="transmembrane region" description="Helical" evidence="16">
    <location>
        <begin position="288"/>
        <end position="308"/>
    </location>
</feature>
<feature type="transmembrane region" description="Helical" evidence="16">
    <location>
        <begin position="123"/>
        <end position="142"/>
    </location>
</feature>
<comment type="function">
    <text evidence="16">Catalyzes the sodium-dependent uptake of extracellular L-proline.</text>
</comment>
<gene>
    <name evidence="17" type="ordered locus">PB2503_01552</name>
</gene>
<evidence type="ECO:0000256" key="15">
    <source>
        <dbReference type="RuleBase" id="RU362091"/>
    </source>
</evidence>
<dbReference type="GO" id="GO:0015193">
    <property type="term" value="F:L-proline transmembrane transporter activity"/>
    <property type="evidence" value="ECO:0007669"/>
    <property type="project" value="TreeGrafter"/>
</dbReference>
<dbReference type="NCBIfam" id="TIGR00813">
    <property type="entry name" value="sss"/>
    <property type="match status" value="1"/>
</dbReference>
<keyword evidence="4" id="KW-1003">Cell membrane</keyword>
<evidence type="ECO:0000256" key="10">
    <source>
        <dbReference type="ARBA" id="ARBA00023136"/>
    </source>
</evidence>
<proteinExistence type="inferred from homology"/>
<dbReference type="GO" id="GO:0015824">
    <property type="term" value="P:proline transport"/>
    <property type="evidence" value="ECO:0007669"/>
    <property type="project" value="UniProtKB-UniRule"/>
</dbReference>
<name>E0TBL4_PARBH</name>
<dbReference type="GO" id="GO:0005298">
    <property type="term" value="F:proline:sodium symporter activity"/>
    <property type="evidence" value="ECO:0007669"/>
    <property type="project" value="UniProtKB-UniRule"/>
</dbReference>
<sequence>MEIGTFVSLGAYFLLMLGIGFYAYRTSTGDTSEYMLGGRKLGPAVTSLSAGASDMSGWMLLGLPGAAFVSGLPATWIAIGLTLGAFANYLVVAPRLRLYTERADDALTIPDYFEKRFHDNTHILRVFSSVVIVLFFTLYTSATLVGGGKLFESAFGQDYITGLWITAGVVMAYTFVGGFLAVSLTDFVQGCIMFIALLIVPIAAFTQLGDNVDLAAILADIGPALSGEIAGGLDSPTLNLFAGASFLGTISLLAWGLGYFGQPHIIVRFMAIRSVADVPMARHIGMSWMIVALIGSVSTGLIGLAYIAQNGVPMEFVDENGQFDPETVFIVLSQILFHPLIGGFLLAAILAAIMSTISSQLLVASSSLTEDFYKLFLRRGASDKELVMVGRISVILVALVAILLAYDDNSSVLDLVANAWAGFGAAFGPVIIISLHWRKMTMPAAFLGMVVGAVTVIIWTYLPLLPDADGVARQIPLNSELYSIVPGFLFCWLTVWGVSLFTHPKEAVIATHDAVHAEITGGSA</sequence>
<dbReference type="PANTHER" id="PTHR48086:SF3">
    <property type="entry name" value="SODIUM_PROLINE SYMPORTER"/>
    <property type="match status" value="1"/>
</dbReference>
<dbReference type="PANTHER" id="PTHR48086">
    <property type="entry name" value="SODIUM/PROLINE SYMPORTER-RELATED"/>
    <property type="match status" value="1"/>
</dbReference>
<evidence type="ECO:0000256" key="13">
    <source>
        <dbReference type="ARBA" id="ARBA00067214"/>
    </source>
</evidence>
<evidence type="ECO:0000256" key="2">
    <source>
        <dbReference type="ARBA" id="ARBA00006434"/>
    </source>
</evidence>
<dbReference type="Gene3D" id="1.20.1730.10">
    <property type="entry name" value="Sodium/glucose cotransporter"/>
    <property type="match status" value="1"/>
</dbReference>
<dbReference type="FunFam" id="1.20.1730.10:FF:000002">
    <property type="entry name" value="Sodium/proline symporter"/>
    <property type="match status" value="1"/>
</dbReference>
<keyword evidence="11 16" id="KW-0739">Sodium transport</keyword>
<dbReference type="Pfam" id="PF00474">
    <property type="entry name" value="SSF"/>
    <property type="match status" value="1"/>
</dbReference>
<evidence type="ECO:0000313" key="17">
    <source>
        <dbReference type="EMBL" id="ADM08389.1"/>
    </source>
</evidence>
<dbReference type="InterPro" id="IPR001734">
    <property type="entry name" value="Na/solute_symporter"/>
</dbReference>
<dbReference type="AlphaFoldDB" id="E0TBL4"/>
<keyword evidence="3 16" id="KW-0813">Transport</keyword>
<evidence type="ECO:0000256" key="1">
    <source>
        <dbReference type="ARBA" id="ARBA00004651"/>
    </source>
</evidence>
<feature type="transmembrane region" description="Helical" evidence="16">
    <location>
        <begin position="74"/>
        <end position="92"/>
    </location>
</feature>
<accession>E0TBL4</accession>
<feature type="transmembrane region" description="Helical" evidence="16">
    <location>
        <begin position="386"/>
        <end position="406"/>
    </location>
</feature>
<dbReference type="STRING" id="314260.PB2503_01552"/>
<reference evidence="17 18" key="2">
    <citation type="journal article" date="2011" name="J. Bacteriol.">
        <title>Complete genome sequence of strain HTCC2503T of Parvularcula bermudensis, the type species of the order "Parvularculales" in the class Alphaproteobacteria.</title>
        <authorList>
            <person name="Oh H.M."/>
            <person name="Kang I."/>
            <person name="Vergin K.L."/>
            <person name="Kang D."/>
            <person name="Rhee K.H."/>
            <person name="Giovannoni S.J."/>
            <person name="Cho J.C."/>
        </authorList>
    </citation>
    <scope>NUCLEOTIDE SEQUENCE [LARGE SCALE GENOMIC DNA]</scope>
    <source>
        <strain evidence="18">ATCC BAA-594 / HTCC2503 / KCTC 12087</strain>
    </source>
</reference>
<evidence type="ECO:0000256" key="4">
    <source>
        <dbReference type="ARBA" id="ARBA00022475"/>
    </source>
</evidence>
<organism evidence="17 18">
    <name type="scientific">Parvularcula bermudensis (strain ATCC BAA-594 / HTCC2503 / KCTC 12087)</name>
    <dbReference type="NCBI Taxonomy" id="314260"/>
    <lineage>
        <taxon>Bacteria</taxon>
        <taxon>Pseudomonadati</taxon>
        <taxon>Pseudomonadota</taxon>
        <taxon>Alphaproteobacteria</taxon>
        <taxon>Parvularculales</taxon>
        <taxon>Parvularculaceae</taxon>
        <taxon>Parvularcula</taxon>
    </lineage>
</organism>
<evidence type="ECO:0000256" key="11">
    <source>
        <dbReference type="ARBA" id="ARBA00023201"/>
    </source>
</evidence>
<dbReference type="EMBL" id="CP002156">
    <property type="protein sequence ID" value="ADM08389.1"/>
    <property type="molecule type" value="Genomic_DNA"/>
</dbReference>
<dbReference type="GO" id="GO:0031402">
    <property type="term" value="F:sodium ion binding"/>
    <property type="evidence" value="ECO:0007669"/>
    <property type="project" value="UniProtKB-UniRule"/>
</dbReference>
<comment type="catalytic activity">
    <reaction evidence="12">
        <text>L-proline(in) + Na(+)(in) = L-proline(out) + Na(+)(out)</text>
        <dbReference type="Rhea" id="RHEA:28967"/>
        <dbReference type="ChEBI" id="CHEBI:29101"/>
        <dbReference type="ChEBI" id="CHEBI:60039"/>
    </reaction>
</comment>
<evidence type="ECO:0000256" key="9">
    <source>
        <dbReference type="ARBA" id="ARBA00023065"/>
    </source>
</evidence>
<evidence type="ECO:0000256" key="8">
    <source>
        <dbReference type="ARBA" id="ARBA00023053"/>
    </source>
</evidence>
<keyword evidence="6 16" id="KW-0769">Symport</keyword>
<dbReference type="InterPro" id="IPR011851">
    <property type="entry name" value="Na/Pro_symporter"/>
</dbReference>
<dbReference type="Proteomes" id="UP000001302">
    <property type="component" value="Chromosome"/>
</dbReference>
<dbReference type="KEGG" id="pbr:PB2503_01552"/>
<dbReference type="RefSeq" id="WP_013299363.1">
    <property type="nucleotide sequence ID" value="NC_014414.1"/>
</dbReference>
<keyword evidence="10 16" id="KW-0472">Membrane</keyword>
<evidence type="ECO:0000256" key="12">
    <source>
        <dbReference type="ARBA" id="ARBA00033708"/>
    </source>
</evidence>
<dbReference type="PROSITE" id="PS00456">
    <property type="entry name" value="NA_SOLUT_SYMP_1"/>
    <property type="match status" value="1"/>
</dbReference>
<dbReference type="eggNOG" id="COG0591">
    <property type="taxonomic scope" value="Bacteria"/>
</dbReference>
<dbReference type="CDD" id="cd11475">
    <property type="entry name" value="SLC5sbd_PutP"/>
    <property type="match status" value="1"/>
</dbReference>
<dbReference type="OrthoDB" id="9789704at2"/>
<keyword evidence="8 16" id="KW-0915">Sodium</keyword>
<feature type="transmembrane region" description="Helical" evidence="16">
    <location>
        <begin position="6"/>
        <end position="24"/>
    </location>
</feature>
<comment type="subcellular location">
    <subcellularLocation>
        <location evidence="16">Cell inner membrane</location>
        <topology evidence="16">Multi-pass membrane protein</topology>
    </subcellularLocation>
    <subcellularLocation>
        <location evidence="1">Cell membrane</location>
        <topology evidence="1">Multi-pass membrane protein</topology>
    </subcellularLocation>
</comment>
<evidence type="ECO:0000256" key="14">
    <source>
        <dbReference type="ARBA" id="ARBA00082709"/>
    </source>
</evidence>
<dbReference type="InterPro" id="IPR038377">
    <property type="entry name" value="Na/Glc_symporter_sf"/>
</dbReference>
<keyword evidence="16" id="KW-0029">Amino-acid transport</keyword>
<feature type="transmembrane region" description="Helical" evidence="16">
    <location>
        <begin position="240"/>
        <end position="260"/>
    </location>
</feature>
<dbReference type="PROSITE" id="PS50283">
    <property type="entry name" value="NA_SOLUT_SYMP_3"/>
    <property type="match status" value="1"/>
</dbReference>
<keyword evidence="18" id="KW-1185">Reference proteome</keyword>
<dbReference type="InterPro" id="IPR050277">
    <property type="entry name" value="Sodium:Solute_Symporter"/>
</dbReference>